<dbReference type="PROSITE" id="PS50113">
    <property type="entry name" value="PAC"/>
    <property type="match status" value="1"/>
</dbReference>
<feature type="coiled-coil region" evidence="1">
    <location>
        <begin position="10"/>
        <end position="41"/>
    </location>
</feature>
<protein>
    <submittedName>
        <fullName evidence="3">PAS domain-containing protein</fullName>
    </submittedName>
</protein>
<evidence type="ECO:0000313" key="4">
    <source>
        <dbReference type="Proteomes" id="UP000739411"/>
    </source>
</evidence>
<dbReference type="InterPro" id="IPR000014">
    <property type="entry name" value="PAS"/>
</dbReference>
<dbReference type="InterPro" id="IPR000700">
    <property type="entry name" value="PAS-assoc_C"/>
</dbReference>
<keyword evidence="1" id="KW-0175">Coiled coil</keyword>
<comment type="caution">
    <text evidence="3">The sequence shown here is derived from an EMBL/GenBank/DDBJ whole genome shotgun (WGS) entry which is preliminary data.</text>
</comment>
<dbReference type="CDD" id="cd00130">
    <property type="entry name" value="PAS"/>
    <property type="match status" value="1"/>
</dbReference>
<feature type="domain" description="PAC" evidence="2">
    <location>
        <begin position="1"/>
        <end position="26"/>
    </location>
</feature>
<dbReference type="EMBL" id="JADJMS010000033">
    <property type="protein sequence ID" value="MBK7416162.1"/>
    <property type="molecule type" value="Genomic_DNA"/>
</dbReference>
<evidence type="ECO:0000313" key="3">
    <source>
        <dbReference type="EMBL" id="MBK7416162.1"/>
    </source>
</evidence>
<sequence length="217" mass="24695">MGRFVGVLGVARDISENHNLQEALRQSEAELKQERALLEHRVIERTNQLARASAHLEQTQFAMDGAGIALHWVDAESGRLLLANHHAARMLGYSDEEFLNLSVTDIDPNFPSDNFREATEAFRQKVARFDTVSRHRNGQWFADINHFFVPANKDPARFISLSLISARKQLKIAMGEPDWQRTERATQARVYSRAAVQSCADECNHRLANTSLMRRGR</sequence>
<proteinExistence type="predicted"/>
<evidence type="ECO:0000256" key="1">
    <source>
        <dbReference type="SAM" id="Coils"/>
    </source>
</evidence>
<organism evidence="3 4">
    <name type="scientific">Candidatus Dechloromonas phosphorivorans</name>
    <dbReference type="NCBI Taxonomy" id="2899244"/>
    <lineage>
        <taxon>Bacteria</taxon>
        <taxon>Pseudomonadati</taxon>
        <taxon>Pseudomonadota</taxon>
        <taxon>Betaproteobacteria</taxon>
        <taxon>Rhodocyclales</taxon>
        <taxon>Azonexaceae</taxon>
        <taxon>Dechloromonas</taxon>
    </lineage>
</organism>
<name>A0A935MWR1_9RHOO</name>
<dbReference type="SUPFAM" id="SSF55785">
    <property type="entry name" value="PYP-like sensor domain (PAS domain)"/>
    <property type="match status" value="1"/>
</dbReference>
<dbReference type="AlphaFoldDB" id="A0A935MWR1"/>
<reference evidence="3 4" key="1">
    <citation type="submission" date="2020-10" db="EMBL/GenBank/DDBJ databases">
        <title>Connecting structure to function with the recovery of over 1000 high-quality activated sludge metagenome-assembled genomes encoding full-length rRNA genes using long-read sequencing.</title>
        <authorList>
            <person name="Singleton C.M."/>
            <person name="Petriglieri F."/>
            <person name="Kristensen J.M."/>
            <person name="Kirkegaard R.H."/>
            <person name="Michaelsen T.Y."/>
            <person name="Andersen M.H."/>
            <person name="Karst S.M."/>
            <person name="Dueholm M.S."/>
            <person name="Nielsen P.H."/>
            <person name="Albertsen M."/>
        </authorList>
    </citation>
    <scope>NUCLEOTIDE SEQUENCE [LARGE SCALE GENOMIC DNA]</scope>
    <source>
        <strain evidence="3">EsbW_18-Q3-R4-48_BATAC.463</strain>
    </source>
</reference>
<dbReference type="Pfam" id="PF13426">
    <property type="entry name" value="PAS_9"/>
    <property type="match status" value="1"/>
</dbReference>
<dbReference type="InterPro" id="IPR035965">
    <property type="entry name" value="PAS-like_dom_sf"/>
</dbReference>
<dbReference type="Proteomes" id="UP000739411">
    <property type="component" value="Unassembled WGS sequence"/>
</dbReference>
<evidence type="ECO:0000259" key="2">
    <source>
        <dbReference type="PROSITE" id="PS50113"/>
    </source>
</evidence>
<dbReference type="Gene3D" id="3.30.450.20">
    <property type="entry name" value="PAS domain"/>
    <property type="match status" value="1"/>
</dbReference>
<accession>A0A935MWR1</accession>
<gene>
    <name evidence="3" type="ORF">IPJ38_14690</name>
</gene>